<dbReference type="KEGG" id="nneo:PQG83_05835"/>
<evidence type="ECO:0000256" key="6">
    <source>
        <dbReference type="RuleBase" id="RU003983"/>
    </source>
</evidence>
<organism evidence="9 10">
    <name type="scientific">Candidatus Nitrospira neomarina</name>
    <dbReference type="NCBI Taxonomy" id="3020899"/>
    <lineage>
        <taxon>Bacteria</taxon>
        <taxon>Pseudomonadati</taxon>
        <taxon>Nitrospirota</taxon>
        <taxon>Nitrospiria</taxon>
        <taxon>Nitrospirales</taxon>
        <taxon>Nitrospiraceae</taxon>
        <taxon>Nitrospira</taxon>
    </lineage>
</organism>
<dbReference type="GO" id="GO:0016020">
    <property type="term" value="C:membrane"/>
    <property type="evidence" value="ECO:0007669"/>
    <property type="project" value="TreeGrafter"/>
</dbReference>
<dbReference type="EMBL" id="CP116968">
    <property type="protein sequence ID" value="WNM63273.1"/>
    <property type="molecule type" value="Genomic_DNA"/>
</dbReference>
<comment type="similarity">
    <text evidence="6">Belongs to the peptidase M48 family.</text>
</comment>
<dbReference type="GO" id="GO:0051603">
    <property type="term" value="P:proteolysis involved in protein catabolic process"/>
    <property type="evidence" value="ECO:0007669"/>
    <property type="project" value="TreeGrafter"/>
</dbReference>
<dbReference type="InterPro" id="IPR051156">
    <property type="entry name" value="Mito/Outer_Membr_Metalloprot"/>
</dbReference>
<dbReference type="EC" id="3.4.24.-" evidence="9"/>
<evidence type="ECO:0000259" key="8">
    <source>
        <dbReference type="Pfam" id="PF01435"/>
    </source>
</evidence>
<dbReference type="PANTHER" id="PTHR22726:SF1">
    <property type="entry name" value="METALLOENDOPEPTIDASE OMA1, MITOCHONDRIAL"/>
    <property type="match status" value="1"/>
</dbReference>
<evidence type="ECO:0000313" key="9">
    <source>
        <dbReference type="EMBL" id="WNM63273.1"/>
    </source>
</evidence>
<dbReference type="GO" id="GO:0004222">
    <property type="term" value="F:metalloendopeptidase activity"/>
    <property type="evidence" value="ECO:0007669"/>
    <property type="project" value="InterPro"/>
</dbReference>
<feature type="domain" description="Peptidase M48" evidence="8">
    <location>
        <begin position="131"/>
        <end position="312"/>
    </location>
</feature>
<evidence type="ECO:0000256" key="7">
    <source>
        <dbReference type="SAM" id="MobiDB-lite"/>
    </source>
</evidence>
<feature type="region of interest" description="Disordered" evidence="7">
    <location>
        <begin position="66"/>
        <end position="91"/>
    </location>
</feature>
<evidence type="ECO:0000256" key="5">
    <source>
        <dbReference type="ARBA" id="ARBA00023049"/>
    </source>
</evidence>
<keyword evidence="2" id="KW-0479">Metal-binding</keyword>
<keyword evidence="5 6" id="KW-0482">Metalloprotease</keyword>
<dbReference type="Proteomes" id="UP001302494">
    <property type="component" value="Chromosome"/>
</dbReference>
<keyword evidence="3 6" id="KW-0378">Hydrolase</keyword>
<dbReference type="PANTHER" id="PTHR22726">
    <property type="entry name" value="METALLOENDOPEPTIDASE OMA1"/>
    <property type="match status" value="1"/>
</dbReference>
<comment type="cofactor">
    <cofactor evidence="6">
        <name>Zn(2+)</name>
        <dbReference type="ChEBI" id="CHEBI:29105"/>
    </cofactor>
    <text evidence="6">Binds 1 zinc ion per subunit.</text>
</comment>
<evidence type="ECO:0000256" key="4">
    <source>
        <dbReference type="ARBA" id="ARBA00022833"/>
    </source>
</evidence>
<proteinExistence type="inferred from homology"/>
<dbReference type="RefSeq" id="WP_312747754.1">
    <property type="nucleotide sequence ID" value="NZ_CP116968.1"/>
</dbReference>
<sequence>MNNQHHMKKNVLSRFLRSVPLMFLNQQARADLKEFLLRAWILTLVIFGLATITHAFDLGDALKQLGQPDETTTGTTQEGTPQKKTGKKTPALTDLTDLVKGTSTEEEIAIGQEIAGRLLGAAPLVKDERLQRYVNHVGRWLSLQSGRTDLDWYFGVIDSEDINAFAAPGGFIFLTKGLYRQLHSEAELAGVLGHEIGHVVKQHHLTIIKQSQAIDMGRSVFSQKLGNMKNEQAKQAVNNLIGSGAEVMARGLDKDAEYQADRIGVVLAARAGYDAYGLPMVLQEIGHAGLSDSSVALLFKTHPHPDTRLAELGDSMGESFDQYSNGKTVKDRFYTLSK</sequence>
<gene>
    <name evidence="9" type="ORF">PQG83_05835</name>
</gene>
<feature type="compositionally biased region" description="Low complexity" evidence="7">
    <location>
        <begin position="70"/>
        <end position="83"/>
    </location>
</feature>
<dbReference type="InterPro" id="IPR001915">
    <property type="entry name" value="Peptidase_M48"/>
</dbReference>
<keyword evidence="10" id="KW-1185">Reference proteome</keyword>
<accession>A0AA96GQ21</accession>
<evidence type="ECO:0000256" key="2">
    <source>
        <dbReference type="ARBA" id="ARBA00022723"/>
    </source>
</evidence>
<evidence type="ECO:0000256" key="1">
    <source>
        <dbReference type="ARBA" id="ARBA00022670"/>
    </source>
</evidence>
<evidence type="ECO:0000256" key="3">
    <source>
        <dbReference type="ARBA" id="ARBA00022801"/>
    </source>
</evidence>
<keyword evidence="1 6" id="KW-0645">Protease</keyword>
<keyword evidence="4 6" id="KW-0862">Zinc</keyword>
<reference evidence="9 10" key="1">
    <citation type="submission" date="2023-01" db="EMBL/GenBank/DDBJ databases">
        <title>Cultivation and genomic characterization of new, ubiquitous marine nitrite-oxidizing bacteria from the Nitrospirales.</title>
        <authorList>
            <person name="Mueller A.J."/>
            <person name="Daebeler A."/>
            <person name="Herbold C.W."/>
            <person name="Kirkegaard R.H."/>
            <person name="Daims H."/>
        </authorList>
    </citation>
    <scope>NUCLEOTIDE SEQUENCE [LARGE SCALE GENOMIC DNA]</scope>
    <source>
        <strain evidence="9 10">DK</strain>
    </source>
</reference>
<protein>
    <submittedName>
        <fullName evidence="9">M48 family metalloprotease</fullName>
        <ecNumber evidence="9">3.4.24.-</ecNumber>
    </submittedName>
</protein>
<name>A0AA96GQ21_9BACT</name>
<evidence type="ECO:0000313" key="10">
    <source>
        <dbReference type="Proteomes" id="UP001302494"/>
    </source>
</evidence>
<dbReference type="Gene3D" id="3.30.2010.10">
    <property type="entry name" value="Metalloproteases ('zincins'), catalytic domain"/>
    <property type="match status" value="1"/>
</dbReference>
<dbReference type="Pfam" id="PF01435">
    <property type="entry name" value="Peptidase_M48"/>
    <property type="match status" value="1"/>
</dbReference>
<dbReference type="AlphaFoldDB" id="A0AA96GQ21"/>
<dbReference type="GO" id="GO:0046872">
    <property type="term" value="F:metal ion binding"/>
    <property type="evidence" value="ECO:0007669"/>
    <property type="project" value="UniProtKB-KW"/>
</dbReference>